<dbReference type="AlphaFoldDB" id="A0A380T7E6"/>
<feature type="transmembrane region" description="Helical" evidence="1">
    <location>
        <begin position="144"/>
        <end position="164"/>
    </location>
</feature>
<sequence length="165" mass="18117">MTLDWQLLLHDGAILAVLASVWVMGSLRYNPRLFLRHYPKEIREAAAPLTHAERKASKLVGLPFLALLIGLPIWSTLSFASAHPDALFADQVVHGFGVSMVFNLVDFVVLDLLWLGVLRPRWAMIPNTEHVTFRFNTADHVRGFVVGTVVALVVGLIAGGIAALT</sequence>
<reference evidence="2" key="1">
    <citation type="submission" date="2018-07" db="EMBL/GenBank/DDBJ databases">
        <authorList>
            <person name="Quirk P.G."/>
            <person name="Krulwich T.A."/>
        </authorList>
    </citation>
    <scope>NUCLEOTIDE SEQUENCE</scope>
</reference>
<keyword evidence="1" id="KW-1133">Transmembrane helix</keyword>
<feature type="transmembrane region" description="Helical" evidence="1">
    <location>
        <begin position="59"/>
        <end position="80"/>
    </location>
</feature>
<gene>
    <name evidence="2" type="ORF">DF3PB_10058</name>
</gene>
<proteinExistence type="predicted"/>
<protein>
    <submittedName>
        <fullName evidence="2">Uncharacterized protein</fullName>
    </submittedName>
</protein>
<feature type="transmembrane region" description="Helical" evidence="1">
    <location>
        <begin position="92"/>
        <end position="115"/>
    </location>
</feature>
<dbReference type="EMBL" id="UIDG01000001">
    <property type="protein sequence ID" value="SUS03306.1"/>
    <property type="molecule type" value="Genomic_DNA"/>
</dbReference>
<organism evidence="2">
    <name type="scientific">metagenome</name>
    <dbReference type="NCBI Taxonomy" id="256318"/>
    <lineage>
        <taxon>unclassified sequences</taxon>
        <taxon>metagenomes</taxon>
    </lineage>
</organism>
<keyword evidence="1" id="KW-0812">Transmembrane</keyword>
<evidence type="ECO:0000313" key="2">
    <source>
        <dbReference type="EMBL" id="SUS03306.1"/>
    </source>
</evidence>
<name>A0A380T7E6_9ZZZZ</name>
<evidence type="ECO:0000256" key="1">
    <source>
        <dbReference type="SAM" id="Phobius"/>
    </source>
</evidence>
<accession>A0A380T7E6</accession>
<keyword evidence="1" id="KW-0472">Membrane</keyword>
<feature type="transmembrane region" description="Helical" evidence="1">
    <location>
        <begin position="12"/>
        <end position="30"/>
    </location>
</feature>